<dbReference type="PANTHER" id="PTHR31126:SF18">
    <property type="entry name" value="PROTEIN-TYROSINE-PHOSPHATASE"/>
    <property type="match status" value="1"/>
</dbReference>
<comment type="subcellular location">
    <subcellularLocation>
        <location evidence="1">Cytoplasm</location>
    </subcellularLocation>
</comment>
<evidence type="ECO:0008006" key="5">
    <source>
        <dbReference type="Google" id="ProtNLM"/>
    </source>
</evidence>
<dbReference type="PANTHER" id="PTHR31126">
    <property type="entry name" value="TYROSINE-PROTEIN PHOSPHATASE"/>
    <property type="match status" value="1"/>
</dbReference>
<dbReference type="GO" id="GO:0016791">
    <property type="term" value="F:phosphatase activity"/>
    <property type="evidence" value="ECO:0007669"/>
    <property type="project" value="TreeGrafter"/>
</dbReference>
<evidence type="ECO:0000313" key="4">
    <source>
        <dbReference type="EMBL" id="CAE0245726.1"/>
    </source>
</evidence>
<dbReference type="InterPro" id="IPR029021">
    <property type="entry name" value="Prot-tyrosine_phosphatase-like"/>
</dbReference>
<dbReference type="GO" id="GO:0005737">
    <property type="term" value="C:cytoplasm"/>
    <property type="evidence" value="ECO:0007669"/>
    <property type="project" value="UniProtKB-SubCell"/>
</dbReference>
<dbReference type="CDD" id="cd14501">
    <property type="entry name" value="PFA-DSP"/>
    <property type="match status" value="1"/>
</dbReference>
<dbReference type="FunFam" id="3.90.190.10:FF:000035">
    <property type="entry name" value="Tyrosine phosphatase, putative"/>
    <property type="match status" value="1"/>
</dbReference>
<proteinExistence type="predicted"/>
<keyword evidence="3" id="KW-0378">Hydrolase</keyword>
<dbReference type="SUPFAM" id="SSF52799">
    <property type="entry name" value="(Phosphotyrosine protein) phosphatases II"/>
    <property type="match status" value="1"/>
</dbReference>
<sequence length="233" mass="27082">METPLLYGIVEEGLHRSKVPDVSNFPFLDTLKIRTFLYLSCDALIKEVDDAFTLRQIKVIDLGKKHWRPHPEWKEVSEDFIKEALEVLIDSSNYPILVSCNTGIYVSGVICGCLRRLMHWNLFSAIQEYRLYAQQRKRLADEQKIEFFDCDNINLPKAPPTWLTTYVDMMREEVATARDGKGYEGYDNVPEESKEVAVELANAFFNPNCRLISKHADMKKLEPWIIDEEDDEL</sequence>
<name>A0A7S3G1E9_9EUKA</name>
<dbReference type="EMBL" id="HBIB01012126">
    <property type="protein sequence ID" value="CAE0245726.1"/>
    <property type="molecule type" value="Transcribed_RNA"/>
</dbReference>
<reference evidence="4" key="1">
    <citation type="submission" date="2021-01" db="EMBL/GenBank/DDBJ databases">
        <authorList>
            <person name="Corre E."/>
            <person name="Pelletier E."/>
            <person name="Niang G."/>
            <person name="Scheremetjew M."/>
            <person name="Finn R."/>
            <person name="Kale V."/>
            <person name="Holt S."/>
            <person name="Cochrane G."/>
            <person name="Meng A."/>
            <person name="Brown T."/>
            <person name="Cohen L."/>
        </authorList>
    </citation>
    <scope>NUCLEOTIDE SEQUENCE</scope>
    <source>
        <strain evidence="4">NIES-2562</strain>
    </source>
</reference>
<evidence type="ECO:0000256" key="1">
    <source>
        <dbReference type="ARBA" id="ARBA00004496"/>
    </source>
</evidence>
<evidence type="ECO:0000256" key="3">
    <source>
        <dbReference type="ARBA" id="ARBA00022801"/>
    </source>
</evidence>
<accession>A0A7S3G1E9</accession>
<dbReference type="Pfam" id="PF03162">
    <property type="entry name" value="Y_phosphatase2"/>
    <property type="match status" value="1"/>
</dbReference>
<evidence type="ECO:0000256" key="2">
    <source>
        <dbReference type="ARBA" id="ARBA00022490"/>
    </source>
</evidence>
<dbReference type="Gene3D" id="3.90.190.10">
    <property type="entry name" value="Protein tyrosine phosphatase superfamily"/>
    <property type="match status" value="1"/>
</dbReference>
<protein>
    <recommendedName>
        <fullName evidence="5">Tyrosine phosphatase</fullName>
    </recommendedName>
</protein>
<keyword evidence="2" id="KW-0963">Cytoplasm</keyword>
<dbReference type="InterPro" id="IPR004861">
    <property type="entry name" value="Siw14-like"/>
</dbReference>
<dbReference type="AlphaFoldDB" id="A0A7S3G1E9"/>
<gene>
    <name evidence="4" type="ORF">PBIL07802_LOCUS7908</name>
</gene>
<organism evidence="4">
    <name type="scientific">Palpitomonas bilix</name>
    <dbReference type="NCBI Taxonomy" id="652834"/>
    <lineage>
        <taxon>Eukaryota</taxon>
        <taxon>Eukaryota incertae sedis</taxon>
    </lineage>
</organism>